<evidence type="ECO:0000256" key="1">
    <source>
        <dbReference type="ARBA" id="ARBA00010871"/>
    </source>
</evidence>
<accession>A0ABR9V1C6</accession>
<dbReference type="RefSeq" id="WP_193799880.1">
    <property type="nucleotide sequence ID" value="NZ_JADEWC010000004.1"/>
</dbReference>
<dbReference type="GO" id="GO:0016874">
    <property type="term" value="F:ligase activity"/>
    <property type="evidence" value="ECO:0007669"/>
    <property type="project" value="UniProtKB-KW"/>
</dbReference>
<organism evidence="5 6">
    <name type="scientific">Cyanobacterium stanieri LEGE 03274</name>
    <dbReference type="NCBI Taxonomy" id="1828756"/>
    <lineage>
        <taxon>Bacteria</taxon>
        <taxon>Bacillati</taxon>
        <taxon>Cyanobacteriota</taxon>
        <taxon>Cyanophyceae</taxon>
        <taxon>Oscillatoriophycideae</taxon>
        <taxon>Chroococcales</taxon>
        <taxon>Geminocystaceae</taxon>
        <taxon>Cyanobacterium</taxon>
    </lineage>
</organism>
<dbReference type="EMBL" id="JADEWC010000004">
    <property type="protein sequence ID" value="MBE9221697.1"/>
    <property type="molecule type" value="Genomic_DNA"/>
</dbReference>
<dbReference type="PANTHER" id="PTHR23132">
    <property type="entry name" value="D-ALANINE--D-ALANINE LIGASE"/>
    <property type="match status" value="1"/>
</dbReference>
<dbReference type="InterPro" id="IPR011095">
    <property type="entry name" value="Dala_Dala_lig_C"/>
</dbReference>
<name>A0ABR9V1C6_9CHRO</name>
<evidence type="ECO:0000313" key="5">
    <source>
        <dbReference type="EMBL" id="MBE9221697.1"/>
    </source>
</evidence>
<dbReference type="InterPro" id="IPR011761">
    <property type="entry name" value="ATP-grasp"/>
</dbReference>
<comment type="caution">
    <text evidence="5">The sequence shown here is derived from an EMBL/GenBank/DDBJ whole genome shotgun (WGS) entry which is preliminary data.</text>
</comment>
<dbReference type="Gene3D" id="3.40.50.20">
    <property type="match status" value="1"/>
</dbReference>
<evidence type="ECO:0000256" key="2">
    <source>
        <dbReference type="ARBA" id="ARBA00022598"/>
    </source>
</evidence>
<dbReference type="Gene3D" id="3.30.470.20">
    <property type="entry name" value="ATP-grasp fold, B domain"/>
    <property type="match status" value="1"/>
</dbReference>
<gene>
    <name evidence="5" type="ORF">IQ215_03215</name>
</gene>
<feature type="domain" description="ATP-grasp" evidence="4">
    <location>
        <begin position="123"/>
        <end position="332"/>
    </location>
</feature>
<protein>
    <submittedName>
        <fullName evidence="5">D-alanine--D-alanine ligase</fullName>
    </submittedName>
</protein>
<reference evidence="5 6" key="1">
    <citation type="submission" date="2020-10" db="EMBL/GenBank/DDBJ databases">
        <authorList>
            <person name="Castelo-Branco R."/>
            <person name="Eusebio N."/>
            <person name="Adriana R."/>
            <person name="Vieira A."/>
            <person name="Brugerolle De Fraissinette N."/>
            <person name="Rezende De Castro R."/>
            <person name="Schneider M.P."/>
            <person name="Vasconcelos V."/>
            <person name="Leao P.N."/>
        </authorList>
    </citation>
    <scope>NUCLEOTIDE SEQUENCE [LARGE SCALE GENOMIC DNA]</scope>
    <source>
        <strain evidence="5 6">LEGE 03274</strain>
    </source>
</reference>
<keyword evidence="3" id="KW-0547">Nucleotide-binding</keyword>
<evidence type="ECO:0000313" key="6">
    <source>
        <dbReference type="Proteomes" id="UP000654604"/>
    </source>
</evidence>
<keyword evidence="2 5" id="KW-0436">Ligase</keyword>
<dbReference type="PANTHER" id="PTHR23132:SF23">
    <property type="entry name" value="D-ALANINE--D-ALANINE LIGASE B"/>
    <property type="match status" value="1"/>
</dbReference>
<evidence type="ECO:0000256" key="3">
    <source>
        <dbReference type="PROSITE-ProRule" id="PRU00409"/>
    </source>
</evidence>
<dbReference type="PROSITE" id="PS50975">
    <property type="entry name" value="ATP_GRASP"/>
    <property type="match status" value="1"/>
</dbReference>
<dbReference type="SUPFAM" id="SSF56059">
    <property type="entry name" value="Glutathione synthetase ATP-binding domain-like"/>
    <property type="match status" value="1"/>
</dbReference>
<sequence>MFTPENPLKVLHIGGSLVSDFYDKLSLLYLKEVVKPPAVKAYYAIVHPDGLWQQGDSLENLSAPQTLSDFLKSLPLLDVVVPHLFCQPGMTTIRGFFEDMLGLPVVGSKLPCTSLATNKAHTRDVVSANGVLVAKGQLLKRGDEVRLKPPFIIKPNGEDNSLGITLVKDESQMEEALKLGFQYDSQLLAEEFIPGREIRAVVIERGDKLQVLPMIEYLVNDANPIRTTAEKLQLKDDGMPQQQTPQPNVKAICPAHLSPELETKLSLAVINAHGAIGCRDYSLYDFRIHQDTDEPYLLEAGLFWAFSNISMISKMLLANGEDLESVIFEVWCNALHRHRK</sequence>
<dbReference type="InterPro" id="IPR013815">
    <property type="entry name" value="ATP_grasp_subdomain_1"/>
</dbReference>
<comment type="similarity">
    <text evidence="1">Belongs to the D-alanine--D-alanine ligase family.</text>
</comment>
<dbReference type="Pfam" id="PF07478">
    <property type="entry name" value="Dala_Dala_lig_C"/>
    <property type="match status" value="1"/>
</dbReference>
<evidence type="ECO:0000259" key="4">
    <source>
        <dbReference type="PROSITE" id="PS50975"/>
    </source>
</evidence>
<dbReference type="Proteomes" id="UP000654604">
    <property type="component" value="Unassembled WGS sequence"/>
</dbReference>
<keyword evidence="3" id="KW-0067">ATP-binding</keyword>
<proteinExistence type="inferred from homology"/>
<dbReference type="Gene3D" id="3.30.1490.20">
    <property type="entry name" value="ATP-grasp fold, A domain"/>
    <property type="match status" value="1"/>
</dbReference>
<keyword evidence="6" id="KW-1185">Reference proteome</keyword>